<organism evidence="2 3">
    <name type="scientific">Halochromatium salexigens</name>
    <name type="common">Chromatium salexigens</name>
    <dbReference type="NCBI Taxonomy" id="49447"/>
    <lineage>
        <taxon>Bacteria</taxon>
        <taxon>Pseudomonadati</taxon>
        <taxon>Pseudomonadota</taxon>
        <taxon>Gammaproteobacteria</taxon>
        <taxon>Chromatiales</taxon>
        <taxon>Chromatiaceae</taxon>
        <taxon>Halochromatium</taxon>
    </lineage>
</organism>
<keyword evidence="3" id="KW-1185">Reference proteome</keyword>
<reference evidence="2" key="1">
    <citation type="submission" date="2017-05" db="EMBL/GenBank/DDBJ databases">
        <authorList>
            <person name="Imhoff J.F."/>
            <person name="Rahn T."/>
            <person name="Kuenzel S."/>
            <person name="Neulinger S.C."/>
        </authorList>
    </citation>
    <scope>NUCLEOTIDE SEQUENCE</scope>
    <source>
        <strain evidence="2">DSM 4395</strain>
    </source>
</reference>
<evidence type="ECO:0000256" key="1">
    <source>
        <dbReference type="SAM" id="Phobius"/>
    </source>
</evidence>
<dbReference type="RefSeq" id="WP_201244485.1">
    <property type="nucleotide sequence ID" value="NZ_NHSF01000038.1"/>
</dbReference>
<keyword evidence="1" id="KW-0472">Membrane</keyword>
<comment type="caution">
    <text evidence="2">The sequence shown here is derived from an EMBL/GenBank/DDBJ whole genome shotgun (WGS) entry which is preliminary data.</text>
</comment>
<reference evidence="2" key="2">
    <citation type="journal article" date="2020" name="Microorganisms">
        <title>Osmotic Adaptation and Compatible Solute Biosynthesis of Phototrophic Bacteria as Revealed from Genome Analyses.</title>
        <authorList>
            <person name="Imhoff J.F."/>
            <person name="Rahn T."/>
            <person name="Kunzel S."/>
            <person name="Keller A."/>
            <person name="Neulinger S.C."/>
        </authorList>
    </citation>
    <scope>NUCLEOTIDE SEQUENCE</scope>
    <source>
        <strain evidence="2">DSM 4395</strain>
    </source>
</reference>
<dbReference type="EMBL" id="NHSF01000038">
    <property type="protein sequence ID" value="MBK5930067.1"/>
    <property type="molecule type" value="Genomic_DNA"/>
</dbReference>
<gene>
    <name evidence="2" type="ORF">CCR82_05895</name>
</gene>
<sequence>MHNPALLARLGWWLGALIAVLFALFAGLWAWGENASEGVLLRLNERLSTPYQTDRWTGPWSALTTAARFNPFSAEYPSLQALAAQRIGSSRLAEAGISADVDAFIIDLYRRALNRRPHWGALWARLATLKAEEGATVPAVWAALERAKTFALYEPEVLQTELRLGFSLWSRLDAKQREGVRETVTFLLEREPRNVIDLAMAFGWVDQLRPMLSQARDISYLNQRLNRAELFSPES</sequence>
<dbReference type="AlphaFoldDB" id="A0AAJ0UGB4"/>
<evidence type="ECO:0000313" key="3">
    <source>
        <dbReference type="Proteomes" id="UP001296967"/>
    </source>
</evidence>
<accession>A0AAJ0UGB4</accession>
<protein>
    <submittedName>
        <fullName evidence="2">Uncharacterized protein</fullName>
    </submittedName>
</protein>
<name>A0AAJ0UGB4_HALSE</name>
<proteinExistence type="predicted"/>
<feature type="transmembrane region" description="Helical" evidence="1">
    <location>
        <begin position="12"/>
        <end position="32"/>
    </location>
</feature>
<keyword evidence="1" id="KW-0812">Transmembrane</keyword>
<evidence type="ECO:0000313" key="2">
    <source>
        <dbReference type="EMBL" id="MBK5930067.1"/>
    </source>
</evidence>
<dbReference type="Proteomes" id="UP001296967">
    <property type="component" value="Unassembled WGS sequence"/>
</dbReference>
<keyword evidence="1" id="KW-1133">Transmembrane helix</keyword>